<dbReference type="GO" id="GO:0003677">
    <property type="term" value="F:DNA binding"/>
    <property type="evidence" value="ECO:0007669"/>
    <property type="project" value="UniProtKB-KW"/>
</dbReference>
<dbReference type="Pfam" id="PF03965">
    <property type="entry name" value="Penicillinase_R"/>
    <property type="match status" value="1"/>
</dbReference>
<keyword evidence="2" id="KW-0805">Transcription regulation</keyword>
<name>A0A1H7PY31_STRJI</name>
<comment type="similarity">
    <text evidence="1">Belongs to the BlaI transcriptional regulatory family.</text>
</comment>
<evidence type="ECO:0000256" key="1">
    <source>
        <dbReference type="ARBA" id="ARBA00011046"/>
    </source>
</evidence>
<sequence>MGALEAEVLELLQSAAPEALTPGHVLERLGSTLAYSTVVTVLTRMHDKGLLSRVKQGRAFAYSPIADRHGLTARRMRQVLDADPDRRAVLARFVGDLTLGDEEILRGLLGSWVPPRQD</sequence>
<evidence type="ECO:0000256" key="3">
    <source>
        <dbReference type="ARBA" id="ARBA00023125"/>
    </source>
</evidence>
<dbReference type="Proteomes" id="UP000183015">
    <property type="component" value="Unassembled WGS sequence"/>
</dbReference>
<evidence type="ECO:0000256" key="2">
    <source>
        <dbReference type="ARBA" id="ARBA00023015"/>
    </source>
</evidence>
<gene>
    <name evidence="5" type="ORF">SAMN05414137_108165</name>
</gene>
<dbReference type="eggNOG" id="COG3682">
    <property type="taxonomic scope" value="Bacteria"/>
</dbReference>
<evidence type="ECO:0000313" key="5">
    <source>
        <dbReference type="EMBL" id="SEL40175.1"/>
    </source>
</evidence>
<dbReference type="EMBL" id="FOAZ01000008">
    <property type="protein sequence ID" value="SEL40175.1"/>
    <property type="molecule type" value="Genomic_DNA"/>
</dbReference>
<dbReference type="Gene3D" id="1.10.10.10">
    <property type="entry name" value="Winged helix-like DNA-binding domain superfamily/Winged helix DNA-binding domain"/>
    <property type="match status" value="1"/>
</dbReference>
<reference evidence="6" key="1">
    <citation type="submission" date="2016-10" db="EMBL/GenBank/DDBJ databases">
        <authorList>
            <person name="Varghese N."/>
        </authorList>
    </citation>
    <scope>NUCLEOTIDE SEQUENCE [LARGE SCALE GENOMIC DNA]</scope>
    <source>
        <strain evidence="6">DSM 45096 / BCRC 16803 / CGMCC 4.1857 / CIP 109030 / JCM 12277 / KCTC 19219 / NBRC 100920 / 33214</strain>
    </source>
</reference>
<accession>A0A1H7PY31</accession>
<dbReference type="InterPro" id="IPR005650">
    <property type="entry name" value="BlaI_family"/>
</dbReference>
<dbReference type="InterPro" id="IPR036388">
    <property type="entry name" value="WH-like_DNA-bd_sf"/>
</dbReference>
<protein>
    <submittedName>
        <fullName evidence="5">Predicted transcriptional regulator</fullName>
    </submittedName>
</protein>
<organism evidence="5 6">
    <name type="scientific">Streptacidiphilus jiangxiensis</name>
    <dbReference type="NCBI Taxonomy" id="235985"/>
    <lineage>
        <taxon>Bacteria</taxon>
        <taxon>Bacillati</taxon>
        <taxon>Actinomycetota</taxon>
        <taxon>Actinomycetes</taxon>
        <taxon>Kitasatosporales</taxon>
        <taxon>Streptomycetaceae</taxon>
        <taxon>Streptacidiphilus</taxon>
    </lineage>
</organism>
<dbReference type="InterPro" id="IPR036390">
    <property type="entry name" value="WH_DNA-bd_sf"/>
</dbReference>
<evidence type="ECO:0000313" key="6">
    <source>
        <dbReference type="Proteomes" id="UP000183015"/>
    </source>
</evidence>
<keyword evidence="4" id="KW-0804">Transcription</keyword>
<dbReference type="AlphaFoldDB" id="A0A1H7PY31"/>
<evidence type="ECO:0000256" key="4">
    <source>
        <dbReference type="ARBA" id="ARBA00023163"/>
    </source>
</evidence>
<proteinExistence type="inferred from homology"/>
<keyword evidence="3" id="KW-0238">DNA-binding</keyword>
<dbReference type="GO" id="GO:0045892">
    <property type="term" value="P:negative regulation of DNA-templated transcription"/>
    <property type="evidence" value="ECO:0007669"/>
    <property type="project" value="InterPro"/>
</dbReference>
<dbReference type="SUPFAM" id="SSF46785">
    <property type="entry name" value="Winged helix' DNA-binding domain"/>
    <property type="match status" value="1"/>
</dbReference>
<keyword evidence="6" id="KW-1185">Reference proteome</keyword>
<dbReference type="STRING" id="235985.SAMN05414137_108165"/>